<gene>
    <name evidence="2" type="ORF">HO173_000615</name>
</gene>
<feature type="compositionally biased region" description="Basic and acidic residues" evidence="1">
    <location>
        <begin position="174"/>
        <end position="194"/>
    </location>
</feature>
<protein>
    <submittedName>
        <fullName evidence="2">Uncharacterized protein</fullName>
    </submittedName>
</protein>
<reference evidence="2 3" key="1">
    <citation type="journal article" date="2020" name="Genomics">
        <title>Complete, high-quality genomes from long-read metagenomic sequencing of two wolf lichen thalli reveals enigmatic genome architecture.</title>
        <authorList>
            <person name="McKenzie S.K."/>
            <person name="Walston R.F."/>
            <person name="Allen J.L."/>
        </authorList>
    </citation>
    <scope>NUCLEOTIDE SEQUENCE [LARGE SCALE GENOMIC DNA]</scope>
    <source>
        <strain evidence="2">WasteWater2</strain>
    </source>
</reference>
<name>A0A8H6LAL1_9LECA</name>
<dbReference type="AlphaFoldDB" id="A0A8H6LAL1"/>
<dbReference type="EMBL" id="JACCJC010000001">
    <property type="protein sequence ID" value="KAF6241903.1"/>
    <property type="molecule type" value="Genomic_DNA"/>
</dbReference>
<dbReference type="GeneID" id="59282294"/>
<feature type="compositionally biased region" description="Basic and acidic residues" evidence="1">
    <location>
        <begin position="208"/>
        <end position="227"/>
    </location>
</feature>
<feature type="compositionally biased region" description="Basic residues" evidence="1">
    <location>
        <begin position="15"/>
        <end position="28"/>
    </location>
</feature>
<comment type="caution">
    <text evidence="2">The sequence shown here is derived from an EMBL/GenBank/DDBJ whole genome shotgun (WGS) entry which is preliminary data.</text>
</comment>
<dbReference type="RefSeq" id="XP_037171143.1">
    <property type="nucleotide sequence ID" value="XM_037302564.1"/>
</dbReference>
<feature type="region of interest" description="Disordered" evidence="1">
    <location>
        <begin position="15"/>
        <end position="252"/>
    </location>
</feature>
<evidence type="ECO:0000256" key="1">
    <source>
        <dbReference type="SAM" id="MobiDB-lite"/>
    </source>
</evidence>
<feature type="compositionally biased region" description="Basic and acidic residues" evidence="1">
    <location>
        <begin position="148"/>
        <end position="163"/>
    </location>
</feature>
<dbReference type="Proteomes" id="UP000578531">
    <property type="component" value="Unassembled WGS sequence"/>
</dbReference>
<dbReference type="OrthoDB" id="5430691at2759"/>
<evidence type="ECO:0000313" key="3">
    <source>
        <dbReference type="Proteomes" id="UP000578531"/>
    </source>
</evidence>
<evidence type="ECO:0000313" key="2">
    <source>
        <dbReference type="EMBL" id="KAF6241903.1"/>
    </source>
</evidence>
<sequence>MPGVPLDALAQVKRGLRSLFGRRKKKKQPTQPEPPPSSNAHIQTATAVAASPVEAPATSNRSVTEAEDAIENGTTWVQRASLADRQPQLTLSYPEERLHHPPPHPAAELTPATAVSLMPDPPPATTTAPLSSGLPASQHHIAAPSQIEEAKEIDLNPARDIKTGEGGGGGDITTESHEGKNGSSDGRPKLKPDNETGMSATSGPMGDHMAEVWRDSDVGLKEGRPEGLEGEAGGWQKGPEGKGRVGSSDGGKGVSWLGIRLLRVGRVMKKLKRRTKCPEPRVLSFAALV</sequence>
<accession>A0A8H6LAL1</accession>
<keyword evidence="3" id="KW-1185">Reference proteome</keyword>
<organism evidence="2 3">
    <name type="scientific">Letharia columbiana</name>
    <dbReference type="NCBI Taxonomy" id="112416"/>
    <lineage>
        <taxon>Eukaryota</taxon>
        <taxon>Fungi</taxon>
        <taxon>Dikarya</taxon>
        <taxon>Ascomycota</taxon>
        <taxon>Pezizomycotina</taxon>
        <taxon>Lecanoromycetes</taxon>
        <taxon>OSLEUM clade</taxon>
        <taxon>Lecanoromycetidae</taxon>
        <taxon>Lecanorales</taxon>
        <taxon>Lecanorineae</taxon>
        <taxon>Parmeliaceae</taxon>
        <taxon>Letharia</taxon>
    </lineage>
</organism>
<proteinExistence type="predicted"/>